<dbReference type="UniPathway" id="UPA00109">
    <property type="reaction ID" value="UER00180"/>
</dbReference>
<accession>A0A1M5YTV4</accession>
<dbReference type="InterPro" id="IPR022673">
    <property type="entry name" value="Hexokinase_C"/>
</dbReference>
<keyword evidence="6 12" id="KW-0418">Kinase</keyword>
<comment type="pathway">
    <text evidence="2">Carbohydrate metabolism.</text>
</comment>
<dbReference type="STRING" id="1123282.SAMN02745823_02844"/>
<dbReference type="GO" id="GO:0001678">
    <property type="term" value="P:intracellular glucose homeostasis"/>
    <property type="evidence" value="ECO:0007669"/>
    <property type="project" value="InterPro"/>
</dbReference>
<evidence type="ECO:0000256" key="2">
    <source>
        <dbReference type="ARBA" id="ARBA00005007"/>
    </source>
</evidence>
<organism evidence="12 13">
    <name type="scientific">Sporobacter termitidis DSM 10068</name>
    <dbReference type="NCBI Taxonomy" id="1123282"/>
    <lineage>
        <taxon>Bacteria</taxon>
        <taxon>Bacillati</taxon>
        <taxon>Bacillota</taxon>
        <taxon>Clostridia</taxon>
        <taxon>Eubacteriales</taxon>
        <taxon>Oscillospiraceae</taxon>
        <taxon>Sporobacter</taxon>
    </lineage>
</organism>
<dbReference type="Pfam" id="PF00349">
    <property type="entry name" value="Hexokinase_1"/>
    <property type="match status" value="1"/>
</dbReference>
<feature type="domain" description="Hexokinase N-terminal" evidence="10">
    <location>
        <begin position="22"/>
        <end position="192"/>
    </location>
</feature>
<keyword evidence="13" id="KW-1185">Reference proteome</keyword>
<evidence type="ECO:0000256" key="6">
    <source>
        <dbReference type="ARBA" id="ARBA00022777"/>
    </source>
</evidence>
<sequence length="424" mass="44106">MNVTKKTDDFLRRCGMHPDGVDFNEIKNTFIDEMKAGLEGERSSLDMLPSYLSARPAGDGTAVAVDIGGTNLRIALTACQGGQFRILSLDEFPVPGLEREVTKAEFFREIAGHLLPAARQSGNIGVCFSHAVEMLPGGEGRLIAFSKEIKVSGAAGMEILKELSQALREAGAGPAKHSVLLNDTAAVLLGGAMASGGQDCGGYVGFVLGTGMNLSYVERTAEIKKLGGGADDTMIVNTEAGGFGGVPAGLLDRALDAASSNPGAHLLEKMTSGRYLGRLILLTLQKAAADGLLTPPASEAVLRLGDLPLPAASDFMSDPRGGSRLAALCRDESDRDAVYTVADRIVGRAAKLTAAAVAAAVEKTGARPDRPACVTAEGSTFYKLYGFREKFLNCLARGGYGHTRVTGVENATLLGTAAAAMAGR</sequence>
<evidence type="ECO:0000259" key="10">
    <source>
        <dbReference type="Pfam" id="PF00349"/>
    </source>
</evidence>
<dbReference type="PROSITE" id="PS51748">
    <property type="entry name" value="HEXOKINASE_2"/>
    <property type="match status" value="1"/>
</dbReference>
<keyword evidence="5" id="KW-0547">Nucleotide-binding</keyword>
<dbReference type="PANTHER" id="PTHR19443">
    <property type="entry name" value="HEXOKINASE"/>
    <property type="match status" value="1"/>
</dbReference>
<dbReference type="GO" id="GO:0005536">
    <property type="term" value="F:D-glucose binding"/>
    <property type="evidence" value="ECO:0007669"/>
    <property type="project" value="InterPro"/>
</dbReference>
<dbReference type="AlphaFoldDB" id="A0A1M5YTV4"/>
<dbReference type="InterPro" id="IPR043129">
    <property type="entry name" value="ATPase_NBD"/>
</dbReference>
<keyword evidence="8" id="KW-0324">Glycolysis</keyword>
<comment type="catalytic activity">
    <reaction evidence="9">
        <text>D-fructose + ATP = D-fructose 6-phosphate + ADP + H(+)</text>
        <dbReference type="Rhea" id="RHEA:16125"/>
        <dbReference type="ChEBI" id="CHEBI:15378"/>
        <dbReference type="ChEBI" id="CHEBI:30616"/>
        <dbReference type="ChEBI" id="CHEBI:37721"/>
        <dbReference type="ChEBI" id="CHEBI:61527"/>
        <dbReference type="ChEBI" id="CHEBI:456216"/>
        <dbReference type="EC" id="2.7.1.1"/>
    </reaction>
    <physiologicalReaction direction="left-to-right" evidence="9">
        <dbReference type="Rhea" id="RHEA:16126"/>
    </physiologicalReaction>
</comment>
<dbReference type="InterPro" id="IPR001312">
    <property type="entry name" value="Hexokinase"/>
</dbReference>
<dbReference type="PANTHER" id="PTHR19443:SF16">
    <property type="entry name" value="HEXOKINASE TYPE 1-RELATED"/>
    <property type="match status" value="1"/>
</dbReference>
<evidence type="ECO:0000256" key="5">
    <source>
        <dbReference type="ARBA" id="ARBA00022741"/>
    </source>
</evidence>
<dbReference type="Gene3D" id="3.40.367.20">
    <property type="match status" value="1"/>
</dbReference>
<comment type="pathway">
    <text evidence="1">Carbohydrate degradation.</text>
</comment>
<dbReference type="Pfam" id="PF03727">
    <property type="entry name" value="Hexokinase_2"/>
    <property type="match status" value="1"/>
</dbReference>
<proteinExistence type="inferred from homology"/>
<dbReference type="Proteomes" id="UP000183995">
    <property type="component" value="Unassembled WGS sequence"/>
</dbReference>
<name>A0A1M5YTV4_9FIRM</name>
<keyword evidence="4" id="KW-0808">Transferase</keyword>
<dbReference type="GO" id="GO:0006096">
    <property type="term" value="P:glycolytic process"/>
    <property type="evidence" value="ECO:0007669"/>
    <property type="project" value="UniProtKB-UniPathway"/>
</dbReference>
<gene>
    <name evidence="12" type="ORF">SAMN02745823_02844</name>
</gene>
<dbReference type="GO" id="GO:0005829">
    <property type="term" value="C:cytosol"/>
    <property type="evidence" value="ECO:0007669"/>
    <property type="project" value="TreeGrafter"/>
</dbReference>
<dbReference type="GO" id="GO:0006006">
    <property type="term" value="P:glucose metabolic process"/>
    <property type="evidence" value="ECO:0007669"/>
    <property type="project" value="TreeGrafter"/>
</dbReference>
<evidence type="ECO:0000313" key="13">
    <source>
        <dbReference type="Proteomes" id="UP000183995"/>
    </source>
</evidence>
<dbReference type="GO" id="GO:0008865">
    <property type="term" value="F:fructokinase activity"/>
    <property type="evidence" value="ECO:0007669"/>
    <property type="project" value="TreeGrafter"/>
</dbReference>
<evidence type="ECO:0000256" key="4">
    <source>
        <dbReference type="ARBA" id="ARBA00022679"/>
    </source>
</evidence>
<dbReference type="InterPro" id="IPR022672">
    <property type="entry name" value="Hexokinase_N"/>
</dbReference>
<evidence type="ECO:0000256" key="9">
    <source>
        <dbReference type="ARBA" id="ARBA00047905"/>
    </source>
</evidence>
<comment type="similarity">
    <text evidence="3">Belongs to the hexokinase family.</text>
</comment>
<dbReference type="PRINTS" id="PR00475">
    <property type="entry name" value="HEXOKINASE"/>
</dbReference>
<dbReference type="SUPFAM" id="SSF53067">
    <property type="entry name" value="Actin-like ATPase domain"/>
    <property type="match status" value="2"/>
</dbReference>
<feature type="domain" description="Hexokinase C-terminal" evidence="11">
    <location>
        <begin position="204"/>
        <end position="421"/>
    </location>
</feature>
<evidence type="ECO:0000256" key="3">
    <source>
        <dbReference type="ARBA" id="ARBA00009225"/>
    </source>
</evidence>
<protein>
    <submittedName>
        <fullName evidence="12">Hexokinase</fullName>
    </submittedName>
</protein>
<dbReference type="CDD" id="cd24000">
    <property type="entry name" value="ASKHA_NBD_HK"/>
    <property type="match status" value="1"/>
</dbReference>
<evidence type="ECO:0000313" key="12">
    <source>
        <dbReference type="EMBL" id="SHI15270.1"/>
    </source>
</evidence>
<keyword evidence="7" id="KW-0067">ATP-binding</keyword>
<dbReference type="EMBL" id="FQXV01000010">
    <property type="protein sequence ID" value="SHI15270.1"/>
    <property type="molecule type" value="Genomic_DNA"/>
</dbReference>
<reference evidence="12 13" key="1">
    <citation type="submission" date="2016-11" db="EMBL/GenBank/DDBJ databases">
        <authorList>
            <person name="Jaros S."/>
            <person name="Januszkiewicz K."/>
            <person name="Wedrychowicz H."/>
        </authorList>
    </citation>
    <scope>NUCLEOTIDE SEQUENCE [LARGE SCALE GENOMIC DNA]</scope>
    <source>
        <strain evidence="12 13">DSM 10068</strain>
    </source>
</reference>
<dbReference type="GO" id="GO:0005524">
    <property type="term" value="F:ATP binding"/>
    <property type="evidence" value="ECO:0007669"/>
    <property type="project" value="UniProtKB-KW"/>
</dbReference>
<evidence type="ECO:0000256" key="1">
    <source>
        <dbReference type="ARBA" id="ARBA00004921"/>
    </source>
</evidence>
<evidence type="ECO:0000256" key="8">
    <source>
        <dbReference type="ARBA" id="ARBA00023152"/>
    </source>
</evidence>
<evidence type="ECO:0000256" key="7">
    <source>
        <dbReference type="ARBA" id="ARBA00022840"/>
    </source>
</evidence>
<dbReference type="GO" id="GO:0004340">
    <property type="term" value="F:glucokinase activity"/>
    <property type="evidence" value="ECO:0007669"/>
    <property type="project" value="TreeGrafter"/>
</dbReference>
<dbReference type="OrthoDB" id="6383434at2"/>
<evidence type="ECO:0000259" key="11">
    <source>
        <dbReference type="Pfam" id="PF03727"/>
    </source>
</evidence>
<dbReference type="Gene3D" id="3.30.420.40">
    <property type="match status" value="1"/>
</dbReference>